<dbReference type="GO" id="GO:0008652">
    <property type="term" value="P:amino acid biosynthetic process"/>
    <property type="evidence" value="ECO:0007669"/>
    <property type="project" value="UniProtKB-KW"/>
</dbReference>
<dbReference type="EMBL" id="BMUL01000013">
    <property type="protein sequence ID" value="GHA97965.1"/>
    <property type="molecule type" value="Genomic_DNA"/>
</dbReference>
<dbReference type="Pfam" id="PF00793">
    <property type="entry name" value="DAHP_synth_1"/>
    <property type="match status" value="1"/>
</dbReference>
<dbReference type="GO" id="GO:0005737">
    <property type="term" value="C:cytoplasm"/>
    <property type="evidence" value="ECO:0007669"/>
    <property type="project" value="TreeGrafter"/>
</dbReference>
<comment type="pathway">
    <text evidence="2 8">Metabolic intermediate biosynthesis; chorismate biosynthesis; chorismate from D-erythrose 4-phosphate and phosphoenolpyruvate: step 1/7.</text>
</comment>
<dbReference type="GO" id="GO:0009073">
    <property type="term" value="P:aromatic amino acid family biosynthetic process"/>
    <property type="evidence" value="ECO:0007669"/>
    <property type="project" value="UniProtKB-KW"/>
</dbReference>
<comment type="similarity">
    <text evidence="3 8">Belongs to the class-I DAHP synthase family.</text>
</comment>
<dbReference type="GO" id="GO:0003849">
    <property type="term" value="F:3-deoxy-7-phosphoheptulonate synthase activity"/>
    <property type="evidence" value="ECO:0007669"/>
    <property type="project" value="UniProtKB-EC"/>
</dbReference>
<dbReference type="Gene3D" id="3.20.20.70">
    <property type="entry name" value="Aldolase class I"/>
    <property type="match status" value="1"/>
</dbReference>
<evidence type="ECO:0000256" key="1">
    <source>
        <dbReference type="ARBA" id="ARBA00003726"/>
    </source>
</evidence>
<keyword evidence="11" id="KW-1185">Reference proteome</keyword>
<comment type="catalytic activity">
    <reaction evidence="7 8">
        <text>D-erythrose 4-phosphate + phosphoenolpyruvate + H2O = 7-phospho-2-dehydro-3-deoxy-D-arabino-heptonate + phosphate</text>
        <dbReference type="Rhea" id="RHEA:14717"/>
        <dbReference type="ChEBI" id="CHEBI:15377"/>
        <dbReference type="ChEBI" id="CHEBI:16897"/>
        <dbReference type="ChEBI" id="CHEBI:43474"/>
        <dbReference type="ChEBI" id="CHEBI:58394"/>
        <dbReference type="ChEBI" id="CHEBI:58702"/>
        <dbReference type="EC" id="2.5.1.54"/>
    </reaction>
</comment>
<evidence type="ECO:0000256" key="8">
    <source>
        <dbReference type="PIRNR" id="PIRNR001361"/>
    </source>
</evidence>
<dbReference type="InterPro" id="IPR013785">
    <property type="entry name" value="Aldolase_TIM"/>
</dbReference>
<dbReference type="Proteomes" id="UP000644020">
    <property type="component" value="Unassembled WGS sequence"/>
</dbReference>
<reference evidence="10" key="1">
    <citation type="journal article" date="2014" name="Int. J. Syst. Evol. Microbiol.">
        <title>Complete genome sequence of Corynebacterium casei LMG S-19264T (=DSM 44701T), isolated from a smear-ripened cheese.</title>
        <authorList>
            <consortium name="US DOE Joint Genome Institute (JGI-PGF)"/>
            <person name="Walter F."/>
            <person name="Albersmeier A."/>
            <person name="Kalinowski J."/>
            <person name="Ruckert C."/>
        </authorList>
    </citation>
    <scope>NUCLEOTIDE SEQUENCE</scope>
    <source>
        <strain evidence="10">JCM 4518</strain>
    </source>
</reference>
<accession>A0A918WCH4</accession>
<evidence type="ECO:0000256" key="2">
    <source>
        <dbReference type="ARBA" id="ARBA00004688"/>
    </source>
</evidence>
<keyword evidence="5 8" id="KW-0808">Transferase</keyword>
<dbReference type="PIRSF" id="PIRSF001361">
    <property type="entry name" value="DAHP_synthase"/>
    <property type="match status" value="1"/>
</dbReference>
<evidence type="ECO:0000256" key="7">
    <source>
        <dbReference type="ARBA" id="ARBA00047508"/>
    </source>
</evidence>
<dbReference type="EC" id="2.5.1.54" evidence="8"/>
<dbReference type="NCBIfam" id="TIGR00034">
    <property type="entry name" value="aroFGH"/>
    <property type="match status" value="1"/>
</dbReference>
<protein>
    <recommendedName>
        <fullName evidence="8">Phospho-2-dehydro-3-deoxyheptonate aldolase</fullName>
        <ecNumber evidence="8">2.5.1.54</ecNumber>
    </recommendedName>
</protein>
<reference evidence="10" key="2">
    <citation type="submission" date="2020-09" db="EMBL/GenBank/DDBJ databases">
        <authorList>
            <person name="Sun Q."/>
            <person name="Ohkuma M."/>
        </authorList>
    </citation>
    <scope>NUCLEOTIDE SEQUENCE</scope>
    <source>
        <strain evidence="10">JCM 4518</strain>
    </source>
</reference>
<evidence type="ECO:0000256" key="5">
    <source>
        <dbReference type="ARBA" id="ARBA00022679"/>
    </source>
</evidence>
<evidence type="ECO:0000256" key="4">
    <source>
        <dbReference type="ARBA" id="ARBA00022605"/>
    </source>
</evidence>
<keyword evidence="4 8" id="KW-0028">Amino-acid biosynthesis</keyword>
<dbReference type="PANTHER" id="PTHR21225:SF12">
    <property type="entry name" value="PHOSPHO-2-DEHYDRO-3-DEOXYHEPTONATE ALDOLASE, TYROSINE-INHIBITED"/>
    <property type="match status" value="1"/>
</dbReference>
<dbReference type="PANTHER" id="PTHR21225">
    <property type="entry name" value="PHOSPHO-2-DEHYDRO-3-DEOXYHEPTONATE ALDOLASE DAHP SYNTHETASE"/>
    <property type="match status" value="1"/>
</dbReference>
<comment type="function">
    <text evidence="1 8">Stereospecific condensation of phosphoenolpyruvate (PEP) and D-erythrose-4-phosphate (E4P) giving rise to 3-deoxy-D-arabino-heptulosonate-7-phosphate (DAHP).</text>
</comment>
<evidence type="ECO:0000313" key="11">
    <source>
        <dbReference type="Proteomes" id="UP000644020"/>
    </source>
</evidence>
<dbReference type="InterPro" id="IPR006219">
    <property type="entry name" value="DAHP_synth_1"/>
</dbReference>
<sequence length="367" mass="38590">MSTVSAPATFTLPATGATAAARLPTPAELREEIPLPPLARKTAQRARREIARILEGRDDRLVVIAGPCSVHDPAAALTYAERLSALAAEQRDRLLVVMRVYVEKPRTRTGWKGLLSDPRLDGSQDLPSGLRLARGLMAQIAGSGLPVACEFLDPLVPHYLADAVSWGAIGARTVQSQVHRQVTSGLGMPIGFKNATGGGVEDAVDAIVSASHPHVYPGIGDDGRAAVVSTAGNPDGHVVLRGGSAGPNYEAGPVADALAQLAAAGLPQRLVVDASHGNSNKDHERQPLVIDDIARRVADGEEGVAGVMIESFLAAGRQDLTIGRTDLLTYGQSVTDACVDWQETARMIEKLAAAVDARRARPQGPRH</sequence>
<dbReference type="NCBIfam" id="NF009395">
    <property type="entry name" value="PRK12755.1"/>
    <property type="match status" value="1"/>
</dbReference>
<proteinExistence type="inferred from homology"/>
<feature type="domain" description="DAHP synthetase I/KDSA" evidence="9">
    <location>
        <begin position="52"/>
        <end position="347"/>
    </location>
</feature>
<gene>
    <name evidence="10" type="primary">aroF</name>
    <name evidence="10" type="ORF">GCM10010305_46750</name>
</gene>
<dbReference type="SUPFAM" id="SSF51569">
    <property type="entry name" value="Aldolase"/>
    <property type="match status" value="1"/>
</dbReference>
<evidence type="ECO:0000256" key="3">
    <source>
        <dbReference type="ARBA" id="ARBA00007985"/>
    </source>
</evidence>
<dbReference type="AlphaFoldDB" id="A0A918WCH4"/>
<evidence type="ECO:0000256" key="6">
    <source>
        <dbReference type="ARBA" id="ARBA00023141"/>
    </source>
</evidence>
<dbReference type="InterPro" id="IPR006218">
    <property type="entry name" value="DAHP1/KDSA"/>
</dbReference>
<dbReference type="FunFam" id="3.20.20.70:FF:000005">
    <property type="entry name" value="Phospho-2-dehydro-3-deoxyheptonate aldolase"/>
    <property type="match status" value="1"/>
</dbReference>
<evidence type="ECO:0000259" key="9">
    <source>
        <dbReference type="Pfam" id="PF00793"/>
    </source>
</evidence>
<organism evidence="10 11">
    <name type="scientific">Streptomyces termitum</name>
    <dbReference type="NCBI Taxonomy" id="67368"/>
    <lineage>
        <taxon>Bacteria</taxon>
        <taxon>Bacillati</taxon>
        <taxon>Actinomycetota</taxon>
        <taxon>Actinomycetes</taxon>
        <taxon>Kitasatosporales</taxon>
        <taxon>Streptomycetaceae</taxon>
        <taxon>Streptomyces</taxon>
    </lineage>
</organism>
<evidence type="ECO:0000313" key="10">
    <source>
        <dbReference type="EMBL" id="GHA97965.1"/>
    </source>
</evidence>
<dbReference type="RefSeq" id="WP_189980598.1">
    <property type="nucleotide sequence ID" value="NZ_BMUL01000013.1"/>
</dbReference>
<name>A0A918WCH4_9ACTN</name>
<keyword evidence="6 8" id="KW-0057">Aromatic amino acid biosynthesis</keyword>
<comment type="caution">
    <text evidence="10">The sequence shown here is derived from an EMBL/GenBank/DDBJ whole genome shotgun (WGS) entry which is preliminary data.</text>
</comment>